<feature type="region of interest" description="Disordered" evidence="4">
    <location>
        <begin position="1"/>
        <end position="23"/>
    </location>
</feature>
<dbReference type="PANTHER" id="PTHR43713:SF3">
    <property type="entry name" value="GLUTAMATE-1-SEMIALDEHYDE 2,1-AMINOMUTASE 1, CHLOROPLASTIC-RELATED"/>
    <property type="match status" value="1"/>
</dbReference>
<organism evidence="5 6">
    <name type="scientific">Mycolicibacterium vanbaalenii</name>
    <name type="common">Mycobacterium vanbaalenii</name>
    <dbReference type="NCBI Taxonomy" id="110539"/>
    <lineage>
        <taxon>Bacteria</taxon>
        <taxon>Bacillati</taxon>
        <taxon>Actinomycetota</taxon>
        <taxon>Actinomycetes</taxon>
        <taxon>Mycobacteriales</taxon>
        <taxon>Mycobacteriaceae</taxon>
        <taxon>Mycolicibacterium</taxon>
    </lineage>
</organism>
<dbReference type="Gene3D" id="3.90.1150.10">
    <property type="entry name" value="Aspartate Aminotransferase, domain 1"/>
    <property type="match status" value="1"/>
</dbReference>
<dbReference type="EC" id="2.6.1.-" evidence="5"/>
<evidence type="ECO:0000256" key="1">
    <source>
        <dbReference type="ARBA" id="ARBA00001933"/>
    </source>
</evidence>
<dbReference type="GO" id="GO:0030170">
    <property type="term" value="F:pyridoxal phosphate binding"/>
    <property type="evidence" value="ECO:0007669"/>
    <property type="project" value="InterPro"/>
</dbReference>
<comment type="cofactor">
    <cofactor evidence="1">
        <name>pyridoxal 5'-phosphate</name>
        <dbReference type="ChEBI" id="CHEBI:597326"/>
    </cofactor>
</comment>
<dbReference type="InterPro" id="IPR015424">
    <property type="entry name" value="PyrdxlP-dep_Trfase"/>
</dbReference>
<comment type="similarity">
    <text evidence="3">Belongs to the class-III pyridoxal-phosphate-dependent aminotransferase family.</text>
</comment>
<dbReference type="InterPro" id="IPR015421">
    <property type="entry name" value="PyrdxlP-dep_Trfase_major"/>
</dbReference>
<evidence type="ECO:0000313" key="5">
    <source>
        <dbReference type="EMBL" id="CAA0115837.1"/>
    </source>
</evidence>
<evidence type="ECO:0000256" key="4">
    <source>
        <dbReference type="SAM" id="MobiDB-lite"/>
    </source>
</evidence>
<reference evidence="5 6" key="1">
    <citation type="submission" date="2019-11" db="EMBL/GenBank/DDBJ databases">
        <authorList>
            <person name="Holert J."/>
        </authorList>
    </citation>
    <scope>NUCLEOTIDE SEQUENCE [LARGE SCALE GENOMIC DNA]</scope>
    <source>
        <strain evidence="5">BC8_1</strain>
    </source>
</reference>
<dbReference type="SUPFAM" id="SSF53383">
    <property type="entry name" value="PLP-dependent transferases"/>
    <property type="match status" value="1"/>
</dbReference>
<evidence type="ECO:0000256" key="2">
    <source>
        <dbReference type="ARBA" id="ARBA00022898"/>
    </source>
</evidence>
<dbReference type="AlphaFoldDB" id="A0A5S9QC46"/>
<evidence type="ECO:0000313" key="6">
    <source>
        <dbReference type="Proteomes" id="UP000430146"/>
    </source>
</evidence>
<dbReference type="OrthoDB" id="9801052at2"/>
<gene>
    <name evidence="5" type="primary">fumI</name>
    <name evidence="5" type="ORF">AELLOGFF_03829</name>
</gene>
<dbReference type="InterPro" id="IPR049704">
    <property type="entry name" value="Aminotrans_3_PPA_site"/>
</dbReference>
<evidence type="ECO:0000256" key="3">
    <source>
        <dbReference type="RuleBase" id="RU003560"/>
    </source>
</evidence>
<protein>
    <submittedName>
        <fullName evidence="5">Aminopentol aminotransferase</fullName>
        <ecNumber evidence="5">2.6.1.-</ecNumber>
    </submittedName>
</protein>
<dbReference type="InterPro" id="IPR005814">
    <property type="entry name" value="Aminotrans_3"/>
</dbReference>
<dbReference type="EMBL" id="CACSIP010000014">
    <property type="protein sequence ID" value="CAA0115837.1"/>
    <property type="molecule type" value="Genomic_DNA"/>
</dbReference>
<sequence length="431" mass="46566">MDHAGAPVGAPSRPQTRNPVRAADLPNTVDLAWRERAGRVLPGGMYGHIKAPNYPEGFPQFYSRSSGSRVWDVDGNEAIDLMCSWGPMILGYNNPIIDDAYRSELANRGLAYGPSPKSVELAEKFVDLVEHADWAMFGKNGGDATTVATTIARAATGRSKVLKARRSYHGSTPWYTPGPAGITAEDRANIIEFTYNDLVSLEEAVALAGEDLAAIIITPHRHETENDQIAVDLAFARTIRKICDEKSAVLILDDVRSGFRVSVKGSWEPLGISPDLSCYSKCIANGYPLSAVAGIESLADAASSIYATGSFWYGSAEMAASIACLDAMVEMDATSVMKARGEQLMNGLREQAASHGFSVVVSGPPAMPFMRFTDGKPLDYAYIWSAEALRRGALFHPFHNWFLSTAHTSDDIDRALDASDGAFGYLSLRVG</sequence>
<keyword evidence="5" id="KW-0032">Aminotransferase</keyword>
<dbReference type="Proteomes" id="UP000430146">
    <property type="component" value="Unassembled WGS sequence"/>
</dbReference>
<dbReference type="PROSITE" id="PS00600">
    <property type="entry name" value="AA_TRANSFER_CLASS_3"/>
    <property type="match status" value="1"/>
</dbReference>
<dbReference type="PANTHER" id="PTHR43713">
    <property type="entry name" value="GLUTAMATE-1-SEMIALDEHYDE 2,1-AMINOMUTASE"/>
    <property type="match status" value="1"/>
</dbReference>
<dbReference type="GO" id="GO:0008483">
    <property type="term" value="F:transaminase activity"/>
    <property type="evidence" value="ECO:0007669"/>
    <property type="project" value="UniProtKB-KW"/>
</dbReference>
<dbReference type="Pfam" id="PF00202">
    <property type="entry name" value="Aminotran_3"/>
    <property type="match status" value="1"/>
</dbReference>
<name>A0A5S9QC46_MYCVN</name>
<keyword evidence="5" id="KW-0808">Transferase</keyword>
<dbReference type="Gene3D" id="3.40.640.10">
    <property type="entry name" value="Type I PLP-dependent aspartate aminotransferase-like (Major domain)"/>
    <property type="match status" value="1"/>
</dbReference>
<keyword evidence="2 3" id="KW-0663">Pyridoxal phosphate</keyword>
<dbReference type="InterPro" id="IPR015422">
    <property type="entry name" value="PyrdxlP-dep_Trfase_small"/>
</dbReference>
<proteinExistence type="inferred from homology"/>
<accession>A0A5S9QC46</accession>
<keyword evidence="6" id="KW-1185">Reference proteome</keyword>